<dbReference type="AlphaFoldDB" id="A0A8K0UHW2"/>
<feature type="region of interest" description="Disordered" evidence="1">
    <location>
        <begin position="1"/>
        <end position="21"/>
    </location>
</feature>
<accession>A0A8K0UHW2</accession>
<evidence type="ECO:0000313" key="2">
    <source>
        <dbReference type="EMBL" id="KAH8085965.1"/>
    </source>
</evidence>
<proteinExistence type="predicted"/>
<dbReference type="OrthoDB" id="1045822at2759"/>
<dbReference type="Pfam" id="PF04749">
    <property type="entry name" value="PLAC8"/>
    <property type="match status" value="1"/>
</dbReference>
<protein>
    <submittedName>
        <fullName evidence="2">PLAC8-domain-containing protein</fullName>
    </submittedName>
</protein>
<dbReference type="Proteomes" id="UP000813824">
    <property type="component" value="Unassembled WGS sequence"/>
</dbReference>
<comment type="caution">
    <text evidence="2">The sequence shown here is derived from an EMBL/GenBank/DDBJ whole genome shotgun (WGS) entry which is preliminary data.</text>
</comment>
<sequence length="155" mass="16583">MAYTEQPVATPQMSVGGGGNRNALNKSFDKDGKREWSYGLLGCFGDCGTCITSTFCPCIVYSRNKSRIAHFQQNGTPHPNGGEGVGGACAVYSVLCCVGLSWILQIGTRGDVRGRYSIAGGTFGDCLASCCCTPCELTQEHREIELEEQHMGKQA</sequence>
<name>A0A8K0UHW2_9AGAR</name>
<dbReference type="PANTHER" id="PTHR15907">
    <property type="entry name" value="DUF614 FAMILY PROTEIN-RELATED"/>
    <property type="match status" value="1"/>
</dbReference>
<evidence type="ECO:0000256" key="1">
    <source>
        <dbReference type="SAM" id="MobiDB-lite"/>
    </source>
</evidence>
<keyword evidence="3" id="KW-1185">Reference proteome</keyword>
<dbReference type="InterPro" id="IPR006461">
    <property type="entry name" value="PLAC_motif_containing"/>
</dbReference>
<organism evidence="2 3">
    <name type="scientific">Cristinia sonorae</name>
    <dbReference type="NCBI Taxonomy" id="1940300"/>
    <lineage>
        <taxon>Eukaryota</taxon>
        <taxon>Fungi</taxon>
        <taxon>Dikarya</taxon>
        <taxon>Basidiomycota</taxon>
        <taxon>Agaricomycotina</taxon>
        <taxon>Agaricomycetes</taxon>
        <taxon>Agaricomycetidae</taxon>
        <taxon>Agaricales</taxon>
        <taxon>Pleurotineae</taxon>
        <taxon>Stephanosporaceae</taxon>
        <taxon>Cristinia</taxon>
    </lineage>
</organism>
<evidence type="ECO:0000313" key="3">
    <source>
        <dbReference type="Proteomes" id="UP000813824"/>
    </source>
</evidence>
<reference evidence="2" key="1">
    <citation type="journal article" date="2021" name="New Phytol.">
        <title>Evolutionary innovations through gain and loss of genes in the ectomycorrhizal Boletales.</title>
        <authorList>
            <person name="Wu G."/>
            <person name="Miyauchi S."/>
            <person name="Morin E."/>
            <person name="Kuo A."/>
            <person name="Drula E."/>
            <person name="Varga T."/>
            <person name="Kohler A."/>
            <person name="Feng B."/>
            <person name="Cao Y."/>
            <person name="Lipzen A."/>
            <person name="Daum C."/>
            <person name="Hundley H."/>
            <person name="Pangilinan J."/>
            <person name="Johnson J."/>
            <person name="Barry K."/>
            <person name="LaButti K."/>
            <person name="Ng V."/>
            <person name="Ahrendt S."/>
            <person name="Min B."/>
            <person name="Choi I.G."/>
            <person name="Park H."/>
            <person name="Plett J.M."/>
            <person name="Magnuson J."/>
            <person name="Spatafora J.W."/>
            <person name="Nagy L.G."/>
            <person name="Henrissat B."/>
            <person name="Grigoriev I.V."/>
            <person name="Yang Z.L."/>
            <person name="Xu J."/>
            <person name="Martin F.M."/>
        </authorList>
    </citation>
    <scope>NUCLEOTIDE SEQUENCE</scope>
    <source>
        <strain evidence="2">KKN 215</strain>
    </source>
</reference>
<dbReference type="NCBIfam" id="TIGR01571">
    <property type="entry name" value="A_thal_Cys_rich"/>
    <property type="match status" value="1"/>
</dbReference>
<dbReference type="EMBL" id="JAEVFJ010000043">
    <property type="protein sequence ID" value="KAH8085965.1"/>
    <property type="molecule type" value="Genomic_DNA"/>
</dbReference>
<gene>
    <name evidence="2" type="ORF">BXZ70DRAFT_555580</name>
</gene>